<gene>
    <name evidence="3" type="ORF">BG006_000238</name>
</gene>
<feature type="coiled-coil region" evidence="1">
    <location>
        <begin position="206"/>
        <end position="516"/>
    </location>
</feature>
<feature type="region of interest" description="Disordered" evidence="2">
    <location>
        <begin position="1040"/>
        <end position="1068"/>
    </location>
</feature>
<dbReference type="Proteomes" id="UP000696485">
    <property type="component" value="Unassembled WGS sequence"/>
</dbReference>
<keyword evidence="4" id="KW-1185">Reference proteome</keyword>
<reference evidence="3" key="1">
    <citation type="journal article" date="2020" name="Fungal Divers.">
        <title>Resolving the Mortierellaceae phylogeny through synthesis of multi-gene phylogenetics and phylogenomics.</title>
        <authorList>
            <person name="Vandepol N."/>
            <person name="Liber J."/>
            <person name="Desiro A."/>
            <person name="Na H."/>
            <person name="Kennedy M."/>
            <person name="Barry K."/>
            <person name="Grigoriev I.V."/>
            <person name="Miller A.N."/>
            <person name="O'Donnell K."/>
            <person name="Stajich J.E."/>
            <person name="Bonito G."/>
        </authorList>
    </citation>
    <scope>NUCLEOTIDE SEQUENCE</scope>
    <source>
        <strain evidence="3">NVP1</strain>
    </source>
</reference>
<evidence type="ECO:0000313" key="4">
    <source>
        <dbReference type="Proteomes" id="UP000696485"/>
    </source>
</evidence>
<protein>
    <submittedName>
        <fullName evidence="3">Uncharacterized protein</fullName>
    </submittedName>
</protein>
<feature type="compositionally biased region" description="Polar residues" evidence="2">
    <location>
        <begin position="87"/>
        <end position="99"/>
    </location>
</feature>
<feature type="compositionally biased region" description="Polar residues" evidence="2">
    <location>
        <begin position="1040"/>
        <end position="1055"/>
    </location>
</feature>
<feature type="compositionally biased region" description="Polar residues" evidence="2">
    <location>
        <begin position="1124"/>
        <end position="1135"/>
    </location>
</feature>
<proteinExistence type="predicted"/>
<evidence type="ECO:0000256" key="2">
    <source>
        <dbReference type="SAM" id="MobiDB-lite"/>
    </source>
</evidence>
<organism evidence="3 4">
    <name type="scientific">Podila minutissima</name>
    <dbReference type="NCBI Taxonomy" id="64525"/>
    <lineage>
        <taxon>Eukaryota</taxon>
        <taxon>Fungi</taxon>
        <taxon>Fungi incertae sedis</taxon>
        <taxon>Mucoromycota</taxon>
        <taxon>Mortierellomycotina</taxon>
        <taxon>Mortierellomycetes</taxon>
        <taxon>Mortierellales</taxon>
        <taxon>Mortierellaceae</taxon>
        <taxon>Podila</taxon>
    </lineage>
</organism>
<dbReference type="EMBL" id="JAAAUY010000103">
    <property type="protein sequence ID" value="KAF9335368.1"/>
    <property type="molecule type" value="Genomic_DNA"/>
</dbReference>
<feature type="region of interest" description="Disordered" evidence="2">
    <location>
        <begin position="1088"/>
        <end position="1170"/>
    </location>
</feature>
<name>A0A9P5VPE9_9FUNG</name>
<feature type="coiled-coil region" evidence="1">
    <location>
        <begin position="832"/>
        <end position="956"/>
    </location>
</feature>
<evidence type="ECO:0000256" key="1">
    <source>
        <dbReference type="SAM" id="Coils"/>
    </source>
</evidence>
<feature type="region of interest" description="Disordered" evidence="2">
    <location>
        <begin position="83"/>
        <end position="125"/>
    </location>
</feature>
<feature type="compositionally biased region" description="Low complexity" evidence="2">
    <location>
        <begin position="1102"/>
        <end position="1123"/>
    </location>
</feature>
<feature type="compositionally biased region" description="Polar residues" evidence="2">
    <location>
        <begin position="1143"/>
        <end position="1154"/>
    </location>
</feature>
<feature type="compositionally biased region" description="Polar residues" evidence="2">
    <location>
        <begin position="1088"/>
        <end position="1101"/>
    </location>
</feature>
<dbReference type="AlphaFoldDB" id="A0A9P5VPE9"/>
<comment type="caution">
    <text evidence="3">The sequence shown here is derived from an EMBL/GenBank/DDBJ whole genome shotgun (WGS) entry which is preliminary data.</text>
</comment>
<accession>A0A9P5VPE9</accession>
<evidence type="ECO:0000313" key="3">
    <source>
        <dbReference type="EMBL" id="KAF9335368.1"/>
    </source>
</evidence>
<keyword evidence="1" id="KW-0175">Coiled coil</keyword>
<feature type="coiled-coil region" evidence="1">
    <location>
        <begin position="991"/>
        <end position="1018"/>
    </location>
</feature>
<feature type="coiled-coil region" evidence="1">
    <location>
        <begin position="553"/>
        <end position="657"/>
    </location>
</feature>
<sequence>MFPRSERFVDKIEITPGPNHYDVKVGDEDPYKKFGFLGKTKRFNNEIKVEGAGGQPGALSSNGVYERNSLSLSLPSLIVDDGARSPDTMSVHSNGSITPDYTRRPSNPRSRSSEKLSSAFAANSSRTEERLRRELAELTDRFDKFRLSHQKDIDGLTEKQKKGEAMYQNCVKEKNSILTQLAAKESEIGKFRFALDARQSFLKATLEKSEKAAAQVTEKISKTNQLQKRIEELEKLNARSKSILEEQESITVDLRKKHELERQQLEQQFLLQNESSEQELARVNEQQRVADAKYQLEIQQARDESEDWRRKLEALERLVKELERQLAEERKRIADLEEQLRRERERLTAQLEEANNRIKEVEQEQSSSEAIAKEAIRSLEQTKEQLQAQLQKTEDDFRVLTEQHQNAVKTLEEQKVQHADQVKSMTISLQDQKTQVASERQENMKARQDLEASIGKLIAELAQNRDSLLKVQRERTDLEEQYQQSQQDLEETACALGEMREQHRQLQLDSKREQEAMVEKYNALSAESIQQKQDSDSAVAELNAALDKKGQEYDRVIKSIEAVQAELKQVELEKAEVIAQRLEEERIANETRQRLEQLEQEKKVSAEQMDSLNKDKEALEAKHEKLKEESNVQILSINSLLTEIDLVRAEKAEREERDNKRIQELEDIYQVATKQAETFHDNEKVWESERVKLVEEYTSQNELIESLQIKLEEITVSKEEETRVQVDRIKELEARCQVMEKSFKDLYDATGSKSTVEATPENEAWKQHSTILMDTLRHQSEHCSITKDEHEALLKEKEELAQSAATLTASLQEQGATFKRSHGDQSGLLAKIAELEDQICQLQMQVEFLEAENIGKVAIVKALQDEYEYQEKVIRELSKNEDAAKEVPRLEEELRALTNHTREMDEWIKQVQQDVEKYKAAYMKADVAREETLLDMANLHEQLAESEATRLQAENQLNAEVSVLIKKHDLSSEELARLSKMNVDSAQNQGLKQKVKQITQLKEENLALKKKNLALSNTRDSLRLKCLQVERDLESYRAATTGSSELSTAGSVVNSSRHRKRSTSISGSSIVSSSSALLGSSSTLNLNTPSDQVVGSRLQLQSEPTSTPRSTSPLSSTASSPTSKQAMAQPKSSTLLLAKSFGASKSATNNSKPSVMSRAARTFMAGSTKG</sequence>